<dbReference type="GO" id="GO:0020037">
    <property type="term" value="F:heme binding"/>
    <property type="evidence" value="ECO:0007669"/>
    <property type="project" value="InterPro"/>
</dbReference>
<dbReference type="AlphaFoldDB" id="A0A285U5X2"/>
<dbReference type="SUPFAM" id="SSF47175">
    <property type="entry name" value="Cytochromes"/>
    <property type="match status" value="1"/>
</dbReference>
<dbReference type="EMBL" id="OBQD01000001">
    <property type="protein sequence ID" value="SOC35661.1"/>
    <property type="molecule type" value="Genomic_DNA"/>
</dbReference>
<feature type="signal peptide" evidence="1">
    <location>
        <begin position="1"/>
        <end position="22"/>
    </location>
</feature>
<reference evidence="2 3" key="1">
    <citation type="submission" date="2017-08" db="EMBL/GenBank/DDBJ databases">
        <authorList>
            <person name="de Groot N.N."/>
        </authorList>
    </citation>
    <scope>NUCLEOTIDE SEQUENCE [LARGE SCALE GENOMIC DNA]</scope>
    <source>
        <strain evidence="2 3">JC85</strain>
    </source>
</reference>
<gene>
    <name evidence="2" type="ORF">SAMN05892877_101468</name>
</gene>
<dbReference type="InterPro" id="IPR002321">
    <property type="entry name" value="Cyt_c_II"/>
</dbReference>
<keyword evidence="1" id="KW-0732">Signal</keyword>
<dbReference type="PROSITE" id="PS51009">
    <property type="entry name" value="CYTCII"/>
    <property type="match status" value="1"/>
</dbReference>
<dbReference type="Pfam" id="PF01322">
    <property type="entry name" value="Cytochrom_C_2"/>
    <property type="match status" value="1"/>
</dbReference>
<dbReference type="GO" id="GO:0009055">
    <property type="term" value="F:electron transfer activity"/>
    <property type="evidence" value="ECO:0007669"/>
    <property type="project" value="InterPro"/>
</dbReference>
<organism evidence="2 3">
    <name type="scientific">Rhizobium subbaraonis</name>
    <dbReference type="NCBI Taxonomy" id="908946"/>
    <lineage>
        <taxon>Bacteria</taxon>
        <taxon>Pseudomonadati</taxon>
        <taxon>Pseudomonadota</taxon>
        <taxon>Alphaproteobacteria</taxon>
        <taxon>Hyphomicrobiales</taxon>
        <taxon>Rhizobiaceae</taxon>
        <taxon>Rhizobium/Agrobacterium group</taxon>
        <taxon>Rhizobium</taxon>
    </lineage>
</organism>
<dbReference type="GO" id="GO:0022900">
    <property type="term" value="P:electron transport chain"/>
    <property type="evidence" value="ECO:0007669"/>
    <property type="project" value="InterPro"/>
</dbReference>
<keyword evidence="3" id="KW-1185">Reference proteome</keyword>
<evidence type="ECO:0000313" key="3">
    <source>
        <dbReference type="Proteomes" id="UP000219167"/>
    </source>
</evidence>
<dbReference type="InterPro" id="IPR010980">
    <property type="entry name" value="Cyt_c/b562"/>
</dbReference>
<dbReference type="GO" id="GO:0005506">
    <property type="term" value="F:iron ion binding"/>
    <property type="evidence" value="ECO:0007669"/>
    <property type="project" value="InterPro"/>
</dbReference>
<evidence type="ECO:0000256" key="1">
    <source>
        <dbReference type="SAM" id="SignalP"/>
    </source>
</evidence>
<feature type="chain" id="PRO_5012018435" evidence="1">
    <location>
        <begin position="23"/>
        <end position="181"/>
    </location>
</feature>
<proteinExistence type="predicted"/>
<sequence>MRSGVFISAFAAIILFAFQATGQSIPDVVAQRQQDMKAMAAAAKTMATMFKSPDTYSPTAFRDAAEAIKRHSGTRLVADFATVTAVKGSEANELIAAERERFAQLSNDLQKYAEAVAVAASDSPGSMPEEMRMRIGEQVSGGPLAKRFRNPSNGAAMSAEHTFHMMLETCTSCHARYRLRD</sequence>
<dbReference type="Proteomes" id="UP000219167">
    <property type="component" value="Unassembled WGS sequence"/>
</dbReference>
<evidence type="ECO:0000313" key="2">
    <source>
        <dbReference type="EMBL" id="SOC35661.1"/>
    </source>
</evidence>
<accession>A0A285U5X2</accession>
<protein>
    <submittedName>
        <fullName evidence="2">Cytochrome c</fullName>
    </submittedName>
</protein>
<name>A0A285U5X2_9HYPH</name>
<dbReference type="Gene3D" id="1.20.120.10">
    <property type="entry name" value="Cytochrome c/b562"/>
    <property type="match status" value="1"/>
</dbReference>